<keyword evidence="4" id="KW-1185">Reference proteome</keyword>
<organism evidence="3 4">
    <name type="scientific">Lates japonicus</name>
    <name type="common">Japanese lates</name>
    <dbReference type="NCBI Taxonomy" id="270547"/>
    <lineage>
        <taxon>Eukaryota</taxon>
        <taxon>Metazoa</taxon>
        <taxon>Chordata</taxon>
        <taxon>Craniata</taxon>
        <taxon>Vertebrata</taxon>
        <taxon>Euteleostomi</taxon>
        <taxon>Actinopterygii</taxon>
        <taxon>Neopterygii</taxon>
        <taxon>Teleostei</taxon>
        <taxon>Neoteleostei</taxon>
        <taxon>Acanthomorphata</taxon>
        <taxon>Carangaria</taxon>
        <taxon>Carangaria incertae sedis</taxon>
        <taxon>Centropomidae</taxon>
        <taxon>Lates</taxon>
    </lineage>
</organism>
<evidence type="ECO:0000313" key="4">
    <source>
        <dbReference type="Proteomes" id="UP001279410"/>
    </source>
</evidence>
<dbReference type="Pfam" id="PF10291">
    <property type="entry name" value="muHD"/>
    <property type="match status" value="1"/>
</dbReference>
<evidence type="ECO:0000313" key="3">
    <source>
        <dbReference type="EMBL" id="GLD51280.1"/>
    </source>
</evidence>
<dbReference type="EMBL" id="BRZM01000010">
    <property type="protein sequence ID" value="GLD51280.1"/>
    <property type="molecule type" value="Genomic_DNA"/>
</dbReference>
<proteinExistence type="predicted"/>
<sequence length="200" mass="21660">MLELMLDKISHCYLRAVLTTDTGICREAPAQLTPASVSRQPGPSASSSAPRPKLPRETNHRLQYMQPPPFRPLARAESSSPSPPLPLEMLQRPSPLTHGSPGHSASGSCLHRTINAYFSCADPSKCVVKITGEMVLSFPAGITRHFASHPTQPILTFSISNFNRSLEQVSADGIQSTPLNLEVSQAGDATNTDLRIDYNT</sequence>
<dbReference type="InterPro" id="IPR018808">
    <property type="entry name" value="Muniscin_C"/>
</dbReference>
<protein>
    <submittedName>
        <fullName evidence="3">SH3-containing GRB2-like protein 3-interacting protein 1 isoform X1</fullName>
    </submittedName>
</protein>
<dbReference type="Proteomes" id="UP001279410">
    <property type="component" value="Unassembled WGS sequence"/>
</dbReference>
<gene>
    <name evidence="3" type="ORF">AKAME5_000436200</name>
</gene>
<dbReference type="AlphaFoldDB" id="A0AAD3MBU6"/>
<feature type="domain" description="Muniscin C-terminal" evidence="2">
    <location>
        <begin position="111"/>
        <end position="170"/>
    </location>
</feature>
<evidence type="ECO:0000259" key="2">
    <source>
        <dbReference type="Pfam" id="PF10291"/>
    </source>
</evidence>
<evidence type="ECO:0000256" key="1">
    <source>
        <dbReference type="SAM" id="MobiDB-lite"/>
    </source>
</evidence>
<reference evidence="3" key="1">
    <citation type="submission" date="2022-08" db="EMBL/GenBank/DDBJ databases">
        <title>Genome sequencing of akame (Lates japonicus).</title>
        <authorList>
            <person name="Hashiguchi Y."/>
            <person name="Takahashi H."/>
        </authorList>
    </citation>
    <scope>NUCLEOTIDE SEQUENCE</scope>
    <source>
        <strain evidence="3">Kochi</strain>
    </source>
</reference>
<name>A0AAD3MBU6_LATJO</name>
<accession>A0AAD3MBU6</accession>
<feature type="compositionally biased region" description="Low complexity" evidence="1">
    <location>
        <begin position="36"/>
        <end position="51"/>
    </location>
</feature>
<feature type="region of interest" description="Disordered" evidence="1">
    <location>
        <begin position="32"/>
        <end position="105"/>
    </location>
</feature>
<comment type="caution">
    <text evidence="3">The sequence shown here is derived from an EMBL/GenBank/DDBJ whole genome shotgun (WGS) entry which is preliminary data.</text>
</comment>